<proteinExistence type="predicted"/>
<accession>X1A7W5</accession>
<protein>
    <submittedName>
        <fullName evidence="1">Uncharacterized protein</fullName>
    </submittedName>
</protein>
<gene>
    <name evidence="1" type="ORF">S01H4_19416</name>
</gene>
<sequence length="154" mass="18685">HRNQSHQAVYKPWFTQEDKLEGYVLNHSMILERKGYAGEALKQLLSFARLNPLIYKIINIQPKWGIDFSLDYVDRDGQCFELFHYEYDGFKIQDINAMKKRIEQLVLRLDFDLIAKDLMERKEEWFNLEFFDQSDWKCAYFGIPSERFKMVIWQ</sequence>
<organism evidence="1">
    <name type="scientific">marine sediment metagenome</name>
    <dbReference type="NCBI Taxonomy" id="412755"/>
    <lineage>
        <taxon>unclassified sequences</taxon>
        <taxon>metagenomes</taxon>
        <taxon>ecological metagenomes</taxon>
    </lineage>
</organism>
<comment type="caution">
    <text evidence="1">The sequence shown here is derived from an EMBL/GenBank/DDBJ whole genome shotgun (WGS) entry which is preliminary data.</text>
</comment>
<name>X1A7W5_9ZZZZ</name>
<dbReference type="EMBL" id="BART01008658">
    <property type="protein sequence ID" value="GAG56291.1"/>
    <property type="molecule type" value="Genomic_DNA"/>
</dbReference>
<evidence type="ECO:0000313" key="1">
    <source>
        <dbReference type="EMBL" id="GAG56291.1"/>
    </source>
</evidence>
<feature type="non-terminal residue" evidence="1">
    <location>
        <position position="1"/>
    </location>
</feature>
<dbReference type="AlphaFoldDB" id="X1A7W5"/>
<reference evidence="1" key="1">
    <citation type="journal article" date="2014" name="Front. Microbiol.">
        <title>High frequency of phylogenetically diverse reductive dehalogenase-homologous genes in deep subseafloor sedimentary metagenomes.</title>
        <authorList>
            <person name="Kawai M."/>
            <person name="Futagami T."/>
            <person name="Toyoda A."/>
            <person name="Takaki Y."/>
            <person name="Nishi S."/>
            <person name="Hori S."/>
            <person name="Arai W."/>
            <person name="Tsubouchi T."/>
            <person name="Morono Y."/>
            <person name="Uchiyama I."/>
            <person name="Ito T."/>
            <person name="Fujiyama A."/>
            <person name="Inagaki F."/>
            <person name="Takami H."/>
        </authorList>
    </citation>
    <scope>NUCLEOTIDE SEQUENCE</scope>
    <source>
        <strain evidence="1">Expedition CK06-06</strain>
    </source>
</reference>